<evidence type="ECO:0000313" key="2">
    <source>
        <dbReference type="Proteomes" id="UP000024635"/>
    </source>
</evidence>
<dbReference type="AlphaFoldDB" id="A0A016TKB5"/>
<accession>A0A016TKB5</accession>
<proteinExistence type="predicted"/>
<gene>
    <name evidence="1" type="primary">Acey_s0094.g2758</name>
    <name evidence="1" type="ORF">Y032_0094g2758</name>
</gene>
<keyword evidence="2" id="KW-1185">Reference proteome</keyword>
<organism evidence="1 2">
    <name type="scientific">Ancylostoma ceylanicum</name>
    <dbReference type="NCBI Taxonomy" id="53326"/>
    <lineage>
        <taxon>Eukaryota</taxon>
        <taxon>Metazoa</taxon>
        <taxon>Ecdysozoa</taxon>
        <taxon>Nematoda</taxon>
        <taxon>Chromadorea</taxon>
        <taxon>Rhabditida</taxon>
        <taxon>Rhabditina</taxon>
        <taxon>Rhabditomorpha</taxon>
        <taxon>Strongyloidea</taxon>
        <taxon>Ancylostomatidae</taxon>
        <taxon>Ancylostomatinae</taxon>
        <taxon>Ancylostoma</taxon>
    </lineage>
</organism>
<dbReference type="OrthoDB" id="5856320at2759"/>
<reference evidence="2" key="1">
    <citation type="journal article" date="2015" name="Nat. Genet.">
        <title>The genome and transcriptome of the zoonotic hookworm Ancylostoma ceylanicum identify infection-specific gene families.</title>
        <authorList>
            <person name="Schwarz E.M."/>
            <person name="Hu Y."/>
            <person name="Antoshechkin I."/>
            <person name="Miller M.M."/>
            <person name="Sternberg P.W."/>
            <person name="Aroian R.V."/>
        </authorList>
    </citation>
    <scope>NUCLEOTIDE SEQUENCE</scope>
    <source>
        <strain evidence="2">HY135</strain>
    </source>
</reference>
<name>A0A016TKB5_9BILA</name>
<comment type="caution">
    <text evidence="1">The sequence shown here is derived from an EMBL/GenBank/DDBJ whole genome shotgun (WGS) entry which is preliminary data.</text>
</comment>
<dbReference type="EMBL" id="JARK01001430">
    <property type="protein sequence ID" value="EYC03439.1"/>
    <property type="molecule type" value="Genomic_DNA"/>
</dbReference>
<sequence length="246" mass="27168">MATLASVSTVIPTQIDECSSSLVSCHNVVQAVLIIEFFVVRVSHHPSQHLGEKRLFGTEWDCAAAVGVLDGKHVEIISTPTALAYDLGAPGRSFVAGVFGNSAMKLFLGEHSDDFPGLVQLTNIGKVEHHVLVDQSFSQTIRFFHPFNSADSISDLRKAYFNNKLSRDVSNRASIEVIPIFKNFLHRARRIVGNYFGKMTSRFRVYTEPIYADPDRLKNIVLAMILHNLLVQAVGVKKCGVIFPAA</sequence>
<evidence type="ECO:0008006" key="3">
    <source>
        <dbReference type="Google" id="ProtNLM"/>
    </source>
</evidence>
<dbReference type="STRING" id="53326.A0A016TKB5"/>
<dbReference type="Proteomes" id="UP000024635">
    <property type="component" value="Unassembled WGS sequence"/>
</dbReference>
<protein>
    <recommendedName>
        <fullName evidence="3">DDE Tnp4 domain-containing protein</fullName>
    </recommendedName>
</protein>
<evidence type="ECO:0000313" key="1">
    <source>
        <dbReference type="EMBL" id="EYC03439.1"/>
    </source>
</evidence>